<dbReference type="EMBL" id="LUGO01000030">
    <property type="protein sequence ID" value="OXS41548.1"/>
    <property type="molecule type" value="Genomic_DNA"/>
</dbReference>
<proteinExistence type="predicted"/>
<accession>A0A226RBH0</accession>
<dbReference type="GO" id="GO:0003677">
    <property type="term" value="F:DNA binding"/>
    <property type="evidence" value="ECO:0007669"/>
    <property type="project" value="InterPro"/>
</dbReference>
<evidence type="ECO:0000259" key="1">
    <source>
        <dbReference type="PROSITE" id="PS50943"/>
    </source>
</evidence>
<dbReference type="AlphaFoldDB" id="A0A226RBH0"/>
<name>A0A226RBH0_9LACO</name>
<dbReference type="SUPFAM" id="SSF47413">
    <property type="entry name" value="lambda repressor-like DNA-binding domains"/>
    <property type="match status" value="1"/>
</dbReference>
<protein>
    <recommendedName>
        <fullName evidence="1">HTH cro/C1-type domain-containing protein</fullName>
    </recommendedName>
</protein>
<reference evidence="2 3" key="1">
    <citation type="submission" date="2016-03" db="EMBL/GenBank/DDBJ databases">
        <title>Sequencing of Lactobacillus Species from Commercial Turkeys.</title>
        <authorList>
            <person name="Johnson T.J."/>
            <person name="Youmans B.P."/>
            <person name="Case K.A."/>
        </authorList>
    </citation>
    <scope>NUCLEOTIDE SEQUENCE [LARGE SCALE GENOMIC DNA]</scope>
    <source>
        <strain evidence="2 3">UMNLA1</strain>
    </source>
</reference>
<dbReference type="PROSITE" id="PS50943">
    <property type="entry name" value="HTH_CROC1"/>
    <property type="match status" value="1"/>
</dbReference>
<evidence type="ECO:0000313" key="3">
    <source>
        <dbReference type="Proteomes" id="UP000215261"/>
    </source>
</evidence>
<dbReference type="InterPro" id="IPR001387">
    <property type="entry name" value="Cro/C1-type_HTH"/>
</dbReference>
<dbReference type="InterPro" id="IPR010982">
    <property type="entry name" value="Lambda_DNA-bd_dom_sf"/>
</dbReference>
<dbReference type="RefSeq" id="WP_089144602.1">
    <property type="nucleotide sequence ID" value="NZ_LUGD01000066.1"/>
</dbReference>
<dbReference type="Proteomes" id="UP000215261">
    <property type="component" value="Unassembled WGS sequence"/>
</dbReference>
<feature type="domain" description="HTH cro/C1-type" evidence="1">
    <location>
        <begin position="41"/>
        <end position="75"/>
    </location>
</feature>
<dbReference type="Gene3D" id="1.10.260.40">
    <property type="entry name" value="lambda repressor-like DNA-binding domains"/>
    <property type="match status" value="1"/>
</dbReference>
<organism evidence="2 3">
    <name type="scientific">Ligilactobacillus agilis</name>
    <dbReference type="NCBI Taxonomy" id="1601"/>
    <lineage>
        <taxon>Bacteria</taxon>
        <taxon>Bacillati</taxon>
        <taxon>Bacillota</taxon>
        <taxon>Bacilli</taxon>
        <taxon>Lactobacillales</taxon>
        <taxon>Lactobacillaceae</taxon>
        <taxon>Ligilactobacillus</taxon>
    </lineage>
</organism>
<dbReference type="CDD" id="cd00093">
    <property type="entry name" value="HTH_XRE"/>
    <property type="match status" value="1"/>
</dbReference>
<gene>
    <name evidence="2" type="ORF">AYP69_02655</name>
</gene>
<evidence type="ECO:0000313" key="2">
    <source>
        <dbReference type="EMBL" id="OXS41548.1"/>
    </source>
</evidence>
<comment type="caution">
    <text evidence="2">The sequence shown here is derived from an EMBL/GenBank/DDBJ whole genome shotgun (WGS) entry which is preliminary data.</text>
</comment>
<sequence>MNYKYRVRLAVSRFLKREMLEREMTAKWLAYKMTKICGVTVSQSAIYTWQRGEVMPGPDKILAMAEIFEASTDEILGAYEDVE</sequence>